<name>A0A087A9P0_9BIFI</name>
<dbReference type="STRING" id="1437609.BCAL_0748"/>
<dbReference type="PANTHER" id="PTHR40065">
    <property type="entry name" value="RNA-BINDING PROTEIN YHBY"/>
    <property type="match status" value="1"/>
</dbReference>
<dbReference type="Gene3D" id="3.30.110.60">
    <property type="entry name" value="YhbY-like"/>
    <property type="match status" value="1"/>
</dbReference>
<protein>
    <submittedName>
        <fullName evidence="4">Putative RNA-binding protein</fullName>
    </submittedName>
</protein>
<evidence type="ECO:0000313" key="5">
    <source>
        <dbReference type="Proteomes" id="UP000029072"/>
    </source>
</evidence>
<gene>
    <name evidence="4" type="ORF">BCAL_0748</name>
</gene>
<dbReference type="PROSITE" id="PS51295">
    <property type="entry name" value="CRM"/>
    <property type="match status" value="1"/>
</dbReference>
<evidence type="ECO:0000256" key="1">
    <source>
        <dbReference type="ARBA" id="ARBA00022884"/>
    </source>
</evidence>
<dbReference type="RefSeq" id="WP_043165319.1">
    <property type="nucleotide sequence ID" value="NZ_JDUV01000006.1"/>
</dbReference>
<dbReference type="SUPFAM" id="SSF75471">
    <property type="entry name" value="YhbY-like"/>
    <property type="match status" value="1"/>
</dbReference>
<organism evidence="4 5">
    <name type="scientific">Bifidobacterium callitrichos DSM 23973</name>
    <dbReference type="NCBI Taxonomy" id="1437609"/>
    <lineage>
        <taxon>Bacteria</taxon>
        <taxon>Bacillati</taxon>
        <taxon>Actinomycetota</taxon>
        <taxon>Actinomycetes</taxon>
        <taxon>Bifidobacteriales</taxon>
        <taxon>Bifidobacteriaceae</taxon>
        <taxon>Bifidobacterium</taxon>
    </lineage>
</organism>
<dbReference type="eggNOG" id="COG1534">
    <property type="taxonomic scope" value="Bacteria"/>
</dbReference>
<dbReference type="InterPro" id="IPR001890">
    <property type="entry name" value="RNA-binding_CRM"/>
</dbReference>
<dbReference type="Proteomes" id="UP000029072">
    <property type="component" value="Unassembled WGS sequence"/>
</dbReference>
<feature type="domain" description="CRM" evidence="3">
    <location>
        <begin position="1"/>
        <end position="97"/>
    </location>
</feature>
<dbReference type="InterPro" id="IPR051925">
    <property type="entry name" value="RNA-binding_domain"/>
</dbReference>
<comment type="caution">
    <text evidence="4">The sequence shown here is derived from an EMBL/GenBank/DDBJ whole genome shotgun (WGS) entry which is preliminary data.</text>
</comment>
<sequence length="101" mass="11128">MALTKKQIKQLRGMANSLKPLINIGKNDISDSLVKQTSETLAKRELVKISVQDGSGLDAKEAADKLAGQLGAEVVQTIGNRFVLFRRSKRDDIEHIALVRE</sequence>
<dbReference type="SMART" id="SM01103">
    <property type="entry name" value="CRS1_YhbY"/>
    <property type="match status" value="1"/>
</dbReference>
<dbReference type="InterPro" id="IPR035920">
    <property type="entry name" value="YhbY-like_sf"/>
</dbReference>
<accession>A0A087A9P0</accession>
<dbReference type="Pfam" id="PF01985">
    <property type="entry name" value="CRS1_YhbY"/>
    <property type="match status" value="1"/>
</dbReference>
<dbReference type="OrthoDB" id="9797519at2"/>
<evidence type="ECO:0000256" key="2">
    <source>
        <dbReference type="PROSITE-ProRule" id="PRU00626"/>
    </source>
</evidence>
<dbReference type="EMBL" id="JGYS01000005">
    <property type="protein sequence ID" value="KFI55490.1"/>
    <property type="molecule type" value="Genomic_DNA"/>
</dbReference>
<evidence type="ECO:0000259" key="3">
    <source>
        <dbReference type="PROSITE" id="PS51295"/>
    </source>
</evidence>
<reference evidence="4 5" key="1">
    <citation type="submission" date="2014-03" db="EMBL/GenBank/DDBJ databases">
        <title>Genomics of Bifidobacteria.</title>
        <authorList>
            <person name="Ventura M."/>
            <person name="Milani C."/>
            <person name="Lugli G.A."/>
        </authorList>
    </citation>
    <scope>NUCLEOTIDE SEQUENCE [LARGE SCALE GENOMIC DNA]</scope>
    <source>
        <strain evidence="4 5">DSM 23973</strain>
    </source>
</reference>
<dbReference type="AlphaFoldDB" id="A0A087A9P0"/>
<dbReference type="GO" id="GO:0003723">
    <property type="term" value="F:RNA binding"/>
    <property type="evidence" value="ECO:0007669"/>
    <property type="project" value="UniProtKB-UniRule"/>
</dbReference>
<evidence type="ECO:0000313" key="4">
    <source>
        <dbReference type="EMBL" id="KFI55490.1"/>
    </source>
</evidence>
<proteinExistence type="predicted"/>
<keyword evidence="1 2" id="KW-0694">RNA-binding</keyword>
<dbReference type="PANTHER" id="PTHR40065:SF3">
    <property type="entry name" value="RNA-BINDING PROTEIN YHBY"/>
    <property type="match status" value="1"/>
</dbReference>